<comment type="caution">
    <text evidence="2">The sequence shown here is derived from an EMBL/GenBank/DDBJ whole genome shotgun (WGS) entry which is preliminary data.</text>
</comment>
<evidence type="ECO:0000256" key="1">
    <source>
        <dbReference type="SAM" id="Phobius"/>
    </source>
</evidence>
<keyword evidence="1" id="KW-1133">Transmembrane helix</keyword>
<dbReference type="AlphaFoldDB" id="A0A0G0JR00"/>
<keyword evidence="1" id="KW-0812">Transmembrane</keyword>
<dbReference type="Proteomes" id="UP000034235">
    <property type="component" value="Unassembled WGS sequence"/>
</dbReference>
<organism evidence="2 3">
    <name type="scientific">Candidatus Daviesbacteria bacterium GW2011_GWA2_38_24</name>
    <dbReference type="NCBI Taxonomy" id="1618422"/>
    <lineage>
        <taxon>Bacteria</taxon>
        <taxon>Candidatus Daviesiibacteriota</taxon>
    </lineage>
</organism>
<feature type="transmembrane region" description="Helical" evidence="1">
    <location>
        <begin position="6"/>
        <end position="24"/>
    </location>
</feature>
<keyword evidence="1" id="KW-0472">Membrane</keyword>
<evidence type="ECO:0000313" key="2">
    <source>
        <dbReference type="EMBL" id="KKQ65530.1"/>
    </source>
</evidence>
<proteinExistence type="predicted"/>
<sequence>MPRNKVLISFAILTILIPVVLFFVSKNFSLKKPATVTPSPTSRALSLEEQINNCSITKEGNPLVNDVQVFKTGEKEAMVGTFRANINKVYPDSTKLSPSIELVSPRGDQTHTFRVTEEKGLVYDAVNQKDLKLTDLKPGLTVAASFNCFPDQNNLFKITQISVTSEIK</sequence>
<reference evidence="2 3" key="1">
    <citation type="journal article" date="2015" name="Nature">
        <title>rRNA introns, odd ribosomes, and small enigmatic genomes across a large radiation of phyla.</title>
        <authorList>
            <person name="Brown C.T."/>
            <person name="Hug L.A."/>
            <person name="Thomas B.C."/>
            <person name="Sharon I."/>
            <person name="Castelle C.J."/>
            <person name="Singh A."/>
            <person name="Wilkins M.J."/>
            <person name="Williams K.H."/>
            <person name="Banfield J.F."/>
        </authorList>
    </citation>
    <scope>NUCLEOTIDE SEQUENCE [LARGE SCALE GENOMIC DNA]</scope>
</reference>
<gene>
    <name evidence="2" type="ORF">US86_C0010G0001</name>
</gene>
<accession>A0A0G0JR00</accession>
<protein>
    <submittedName>
        <fullName evidence="2">Uncharacterized protein</fullName>
    </submittedName>
</protein>
<evidence type="ECO:0000313" key="3">
    <source>
        <dbReference type="Proteomes" id="UP000034235"/>
    </source>
</evidence>
<name>A0A0G0JR00_9BACT</name>
<dbReference type="EMBL" id="LBUP01000010">
    <property type="protein sequence ID" value="KKQ65530.1"/>
    <property type="molecule type" value="Genomic_DNA"/>
</dbReference>